<dbReference type="EMBL" id="JXLN01012231">
    <property type="protein sequence ID" value="KPM08208.1"/>
    <property type="molecule type" value="Genomic_DNA"/>
</dbReference>
<keyword evidence="1" id="KW-0342">GTP-binding</keyword>
<dbReference type="PROSITE" id="PS51417">
    <property type="entry name" value="ARF"/>
    <property type="match status" value="1"/>
</dbReference>
<dbReference type="PANTHER" id="PTHR46693">
    <property type="entry name" value="ADP-RIBOSYLATION FACTOR-LIKE PROTEIN 15"/>
    <property type="match status" value="1"/>
</dbReference>
<dbReference type="SMART" id="SM00178">
    <property type="entry name" value="SAR"/>
    <property type="match status" value="1"/>
</dbReference>
<dbReference type="Pfam" id="PF00025">
    <property type="entry name" value="Arf"/>
    <property type="match status" value="1"/>
</dbReference>
<dbReference type="InterPro" id="IPR006689">
    <property type="entry name" value="Small_GTPase_ARF/SAR"/>
</dbReference>
<feature type="binding site" evidence="2">
    <location>
        <position position="70"/>
    </location>
    <ligand>
        <name>Mg(2+)</name>
        <dbReference type="ChEBI" id="CHEBI:18420"/>
    </ligand>
</feature>
<dbReference type="InterPro" id="IPR027417">
    <property type="entry name" value="P-loop_NTPase"/>
</dbReference>
<evidence type="ECO:0000256" key="1">
    <source>
        <dbReference type="PIRSR" id="PIRSR606689-1"/>
    </source>
</evidence>
<dbReference type="GO" id="GO:0046872">
    <property type="term" value="F:metal ion binding"/>
    <property type="evidence" value="ECO:0007669"/>
    <property type="project" value="UniProtKB-KW"/>
</dbReference>
<dbReference type="InterPro" id="IPR042292">
    <property type="entry name" value="ARL15"/>
</dbReference>
<keyword evidence="2" id="KW-0460">Magnesium</keyword>
<proteinExistence type="predicted"/>
<feature type="binding site" evidence="1">
    <location>
        <position position="92"/>
    </location>
    <ligand>
        <name>GTP</name>
        <dbReference type="ChEBI" id="CHEBI:37565"/>
    </ligand>
</feature>
<sequence length="211" mass="23792">MSGIRDAFNCSVLACRSNLRKCWHFILCYKPQLFVSNDIYQVLCLGLSGSGKSTLLAQLVGENTTNIKPTNGFNIKTLPLNGIVLSVKELGGSERVQMFWANYYENKHALLFTVDIASNESIMQQSIETLRNILTNADLRGRPCMIIGTHNDKPEARTQRQIEQYFQTVMNGHKWKVFCCSALDRNSIMDAFAALIVLIKNVYIIKLRPGP</sequence>
<keyword evidence="1" id="KW-0547">Nucleotide-binding</keyword>
<evidence type="ECO:0000313" key="4">
    <source>
        <dbReference type="Proteomes" id="UP000616769"/>
    </source>
</evidence>
<dbReference type="AlphaFoldDB" id="A0A132AB75"/>
<organism evidence="3 4">
    <name type="scientific">Sarcoptes scabiei</name>
    <name type="common">Itch mite</name>
    <name type="synonym">Acarus scabiei</name>
    <dbReference type="NCBI Taxonomy" id="52283"/>
    <lineage>
        <taxon>Eukaryota</taxon>
        <taxon>Metazoa</taxon>
        <taxon>Ecdysozoa</taxon>
        <taxon>Arthropoda</taxon>
        <taxon>Chelicerata</taxon>
        <taxon>Arachnida</taxon>
        <taxon>Acari</taxon>
        <taxon>Acariformes</taxon>
        <taxon>Sarcoptiformes</taxon>
        <taxon>Astigmata</taxon>
        <taxon>Psoroptidia</taxon>
        <taxon>Sarcoptoidea</taxon>
        <taxon>Sarcoptidae</taxon>
        <taxon>Sarcoptinae</taxon>
        <taxon>Sarcoptes</taxon>
    </lineage>
</organism>
<dbReference type="VEuPathDB" id="VectorBase:SSCA006766"/>
<protein>
    <submittedName>
        <fullName evidence="3">ADP ribosylation factor-like protein 1</fullName>
    </submittedName>
</protein>
<dbReference type="Proteomes" id="UP000616769">
    <property type="component" value="Unassembled WGS sequence"/>
</dbReference>
<dbReference type="SUPFAM" id="SSF52540">
    <property type="entry name" value="P-loop containing nucleoside triphosphate hydrolases"/>
    <property type="match status" value="1"/>
</dbReference>
<keyword evidence="2" id="KW-0479">Metal-binding</keyword>
<dbReference type="PRINTS" id="PR00328">
    <property type="entry name" value="SAR1GTPBP"/>
</dbReference>
<gene>
    <name evidence="3" type="ORF">QR98_0067220</name>
</gene>
<reference evidence="3 4" key="1">
    <citation type="journal article" date="2015" name="Parasit. Vectors">
        <title>Draft genome of the scabies mite.</title>
        <authorList>
            <person name="Rider S.D.Jr."/>
            <person name="Morgan M.S."/>
            <person name="Arlian L.G."/>
        </authorList>
    </citation>
    <scope>NUCLEOTIDE SEQUENCE [LARGE SCALE GENOMIC DNA]</scope>
    <source>
        <strain evidence="3">Arlian Lab</strain>
    </source>
</reference>
<accession>A0A132AB75</accession>
<dbReference type="GO" id="GO:0005525">
    <property type="term" value="F:GTP binding"/>
    <property type="evidence" value="ECO:0007669"/>
    <property type="project" value="UniProtKB-KW"/>
</dbReference>
<feature type="binding site" evidence="2">
    <location>
        <position position="53"/>
    </location>
    <ligand>
        <name>Mg(2+)</name>
        <dbReference type="ChEBI" id="CHEBI:18420"/>
    </ligand>
</feature>
<feature type="binding site" evidence="1">
    <location>
        <begin position="46"/>
        <end position="53"/>
    </location>
    <ligand>
        <name>GTP</name>
        <dbReference type="ChEBI" id="CHEBI:37565"/>
    </ligand>
</feature>
<dbReference type="OrthoDB" id="365445at2759"/>
<dbReference type="Gene3D" id="3.40.50.300">
    <property type="entry name" value="P-loop containing nucleotide triphosphate hydrolases"/>
    <property type="match status" value="1"/>
</dbReference>
<dbReference type="GO" id="GO:0003924">
    <property type="term" value="F:GTPase activity"/>
    <property type="evidence" value="ECO:0007669"/>
    <property type="project" value="InterPro"/>
</dbReference>
<dbReference type="PANTHER" id="PTHR46693:SF1">
    <property type="entry name" value="ADP-RIBOSYLATION FACTOR-LIKE PROTEIN 15"/>
    <property type="match status" value="1"/>
</dbReference>
<dbReference type="SMART" id="SM00177">
    <property type="entry name" value="ARF"/>
    <property type="match status" value="1"/>
</dbReference>
<evidence type="ECO:0000313" key="3">
    <source>
        <dbReference type="EMBL" id="KPM08208.1"/>
    </source>
</evidence>
<comment type="caution">
    <text evidence="3">The sequence shown here is derived from an EMBL/GenBank/DDBJ whole genome shotgun (WGS) entry which is preliminary data.</text>
</comment>
<name>A0A132AB75_SARSC</name>
<evidence type="ECO:0000256" key="2">
    <source>
        <dbReference type="PIRSR" id="PIRSR606689-2"/>
    </source>
</evidence>